<dbReference type="InterPro" id="IPR050727">
    <property type="entry name" value="GH43_arabinanases"/>
</dbReference>
<evidence type="ECO:0000256" key="8">
    <source>
        <dbReference type="SAM" id="MobiDB-lite"/>
    </source>
</evidence>
<dbReference type="GO" id="GO:0004553">
    <property type="term" value="F:hydrolase activity, hydrolyzing O-glycosyl compounds"/>
    <property type="evidence" value="ECO:0007669"/>
    <property type="project" value="InterPro"/>
</dbReference>
<dbReference type="EMBL" id="RXOF01000013">
    <property type="protein sequence ID" value="RTQ47186.1"/>
    <property type="molecule type" value="Genomic_DNA"/>
</dbReference>
<reference evidence="9 10" key="1">
    <citation type="submission" date="2018-12" db="EMBL/GenBank/DDBJ databases">
        <title>Hymenobacter gummosus sp. nov., isolated from a spring.</title>
        <authorList>
            <person name="Nie L."/>
        </authorList>
    </citation>
    <scope>NUCLEOTIDE SEQUENCE [LARGE SCALE GENOMIC DNA]</scope>
    <source>
        <strain evidence="9 10">KCTC 52166</strain>
    </source>
</reference>
<name>A0A3S0HKY9_9BACT</name>
<dbReference type="InterPro" id="IPR006710">
    <property type="entry name" value="Glyco_hydro_43"/>
</dbReference>
<dbReference type="SUPFAM" id="SSF75005">
    <property type="entry name" value="Arabinanase/levansucrase/invertase"/>
    <property type="match status" value="1"/>
</dbReference>
<evidence type="ECO:0000313" key="10">
    <source>
        <dbReference type="Proteomes" id="UP000282184"/>
    </source>
</evidence>
<dbReference type="PANTHER" id="PTHR43301:SF3">
    <property type="entry name" value="ARABINAN ENDO-1,5-ALPHA-L-ARABINOSIDASE A-RELATED"/>
    <property type="match status" value="1"/>
</dbReference>
<evidence type="ECO:0000256" key="7">
    <source>
        <dbReference type="RuleBase" id="RU361187"/>
    </source>
</evidence>
<feature type="active site" description="Proton donor" evidence="5">
    <location>
        <position position="197"/>
    </location>
</feature>
<keyword evidence="10" id="KW-1185">Reference proteome</keyword>
<evidence type="ECO:0000313" key="9">
    <source>
        <dbReference type="EMBL" id="RTQ47186.1"/>
    </source>
</evidence>
<comment type="similarity">
    <text evidence="2 7">Belongs to the glycosyl hydrolase 43 family.</text>
</comment>
<comment type="pathway">
    <text evidence="1">Glycan metabolism; L-arabinan degradation.</text>
</comment>
<dbReference type="CDD" id="cd08999">
    <property type="entry name" value="GH43_ABN-like"/>
    <property type="match status" value="1"/>
</dbReference>
<organism evidence="9 10">
    <name type="scientific">Hymenobacter gummosus</name>
    <dbReference type="NCBI Taxonomy" id="1776032"/>
    <lineage>
        <taxon>Bacteria</taxon>
        <taxon>Pseudomonadati</taxon>
        <taxon>Bacteroidota</taxon>
        <taxon>Cytophagia</taxon>
        <taxon>Cytophagales</taxon>
        <taxon>Hymenobacteraceae</taxon>
        <taxon>Hymenobacter</taxon>
    </lineage>
</organism>
<dbReference type="PANTHER" id="PTHR43301">
    <property type="entry name" value="ARABINAN ENDO-1,5-ALPHA-L-ARABINOSIDASE"/>
    <property type="match status" value="1"/>
</dbReference>
<comment type="caution">
    <text evidence="9">The sequence shown here is derived from an EMBL/GenBank/DDBJ whole genome shotgun (WGS) entry which is preliminary data.</text>
</comment>
<dbReference type="Pfam" id="PF04616">
    <property type="entry name" value="Glyco_hydro_43"/>
    <property type="match status" value="1"/>
</dbReference>
<evidence type="ECO:0000256" key="5">
    <source>
        <dbReference type="PIRSR" id="PIRSR606710-1"/>
    </source>
</evidence>
<dbReference type="RefSeq" id="WP_126694985.1">
    <property type="nucleotide sequence ID" value="NZ_RXOF01000013.1"/>
</dbReference>
<evidence type="ECO:0000256" key="2">
    <source>
        <dbReference type="ARBA" id="ARBA00009865"/>
    </source>
</evidence>
<evidence type="ECO:0000256" key="1">
    <source>
        <dbReference type="ARBA" id="ARBA00004834"/>
    </source>
</evidence>
<proteinExistence type="inferred from homology"/>
<gene>
    <name evidence="9" type="ORF">EJV47_20030</name>
</gene>
<dbReference type="GO" id="GO:0005975">
    <property type="term" value="P:carbohydrate metabolic process"/>
    <property type="evidence" value="ECO:0007669"/>
    <property type="project" value="InterPro"/>
</dbReference>
<evidence type="ECO:0000256" key="4">
    <source>
        <dbReference type="ARBA" id="ARBA00023295"/>
    </source>
</evidence>
<keyword evidence="3 7" id="KW-0378">Hydrolase</keyword>
<protein>
    <submittedName>
        <fullName evidence="9">Glycoside hydrolase</fullName>
    </submittedName>
</protein>
<dbReference type="Proteomes" id="UP000282184">
    <property type="component" value="Unassembled WGS sequence"/>
</dbReference>
<dbReference type="AlphaFoldDB" id="A0A3S0HKY9"/>
<keyword evidence="4 7" id="KW-0326">Glycosidase</keyword>
<dbReference type="InterPro" id="IPR023296">
    <property type="entry name" value="Glyco_hydro_beta-prop_sf"/>
</dbReference>
<accession>A0A3S0HKY9</accession>
<dbReference type="OrthoDB" id="9801455at2"/>
<evidence type="ECO:0000256" key="3">
    <source>
        <dbReference type="ARBA" id="ARBA00022801"/>
    </source>
</evidence>
<feature type="active site" description="Proton acceptor" evidence="5">
    <location>
        <position position="19"/>
    </location>
</feature>
<feature type="region of interest" description="Disordered" evidence="8">
    <location>
        <begin position="320"/>
        <end position="341"/>
    </location>
</feature>
<feature type="site" description="Important for catalytic activity, responsible for pKa modulation of the active site Glu and correct orientation of both the proton donor and substrate" evidence="6">
    <location>
        <position position="137"/>
    </location>
</feature>
<evidence type="ECO:0000256" key="6">
    <source>
        <dbReference type="PIRSR" id="PIRSR606710-2"/>
    </source>
</evidence>
<dbReference type="Gene3D" id="2.115.10.20">
    <property type="entry name" value="Glycosyl hydrolase domain, family 43"/>
    <property type="match status" value="1"/>
</dbReference>
<sequence length="341" mass="37428">MPAAPGYYQNPVLDADFPDPTIIRAPDGWYYAYGTQTKLFGGRVVNIQVARSRDLVHWDYLGEALPEKPRWAAATQEFWAPHVSQHEGRYYLYYSAEPDYGAGLALAVATAHAPTGPFVDIGRPLLHTGMSGFADIDPMAFDDPATGRRWLYWGSGFGPLRVRELAPDRVSFLPGSETVELLPARPDDPTHYQRLIEGSWVILRQGWYYLFYSGNNCCGPDAHYGVLVARSRAATGPFETLADATGGPGTILEASADWRAPGHNCVVTDEAGQDWLAYHAINPARPTFNAIDADQGYSRRVMLLDRLEYPADGWPRLVTGGTASRRPMPAPIGQASVPSAS</sequence>